<feature type="domain" description="Nephrocystin 3-like N-terminal" evidence="5">
    <location>
        <begin position="365"/>
        <end position="466"/>
    </location>
</feature>
<feature type="region of interest" description="Disordered" evidence="2">
    <location>
        <begin position="191"/>
        <end position="218"/>
    </location>
</feature>
<dbReference type="PANTHER" id="PTHR46082:SF11">
    <property type="entry name" value="AAA+ ATPASE DOMAIN-CONTAINING PROTEIN-RELATED"/>
    <property type="match status" value="1"/>
</dbReference>
<dbReference type="Gene3D" id="3.40.50.300">
    <property type="entry name" value="P-loop containing nucleotide triphosphate hydrolases"/>
    <property type="match status" value="1"/>
</dbReference>
<dbReference type="InterPro" id="IPR054471">
    <property type="entry name" value="GPIID_WHD"/>
</dbReference>
<accession>A0A9P5L2V3</accession>
<dbReference type="EMBL" id="JAANBB010000611">
    <property type="protein sequence ID" value="KAF7538021.1"/>
    <property type="molecule type" value="Genomic_DNA"/>
</dbReference>
<dbReference type="PANTHER" id="PTHR46082">
    <property type="entry name" value="ATP/GTP-BINDING PROTEIN-RELATED"/>
    <property type="match status" value="1"/>
</dbReference>
<protein>
    <recommendedName>
        <fullName evidence="8">Nucleoside phosphorylase domain-containing protein</fullName>
    </recommendedName>
</protein>
<dbReference type="InterPro" id="IPR000845">
    <property type="entry name" value="Nucleoside_phosphorylase_d"/>
</dbReference>
<organism evidence="6 7">
    <name type="scientific">Cylindrodendrum hubeiense</name>
    <dbReference type="NCBI Taxonomy" id="595255"/>
    <lineage>
        <taxon>Eukaryota</taxon>
        <taxon>Fungi</taxon>
        <taxon>Dikarya</taxon>
        <taxon>Ascomycota</taxon>
        <taxon>Pezizomycotina</taxon>
        <taxon>Sordariomycetes</taxon>
        <taxon>Hypocreomycetidae</taxon>
        <taxon>Hypocreales</taxon>
        <taxon>Nectriaceae</taxon>
        <taxon>Cylindrodendrum</taxon>
    </lineage>
</organism>
<dbReference type="Gene3D" id="3.40.50.1580">
    <property type="entry name" value="Nucleoside phosphorylase domain"/>
    <property type="match status" value="1"/>
</dbReference>
<evidence type="ECO:0000259" key="4">
    <source>
        <dbReference type="Pfam" id="PF22939"/>
    </source>
</evidence>
<evidence type="ECO:0000313" key="6">
    <source>
        <dbReference type="EMBL" id="KAF7538021.1"/>
    </source>
</evidence>
<dbReference type="InterPro" id="IPR056884">
    <property type="entry name" value="NPHP3-like_N"/>
</dbReference>
<dbReference type="OrthoDB" id="1577640at2759"/>
<dbReference type="InterPro" id="IPR027417">
    <property type="entry name" value="P-loop_NTPase"/>
</dbReference>
<dbReference type="Pfam" id="PF22939">
    <property type="entry name" value="WHD_GPIID"/>
    <property type="match status" value="1"/>
</dbReference>
<proteinExistence type="predicted"/>
<sequence>MAAQTTAEPKNNEAYTIGWICALSKEQTAATAMLDHIHDDLPQPPNDLNTYTLGSIGEHNIVIACLPEGEIGTHVAATIATWMISTFPFIKLGLMVGIGGGIPPKVRLGDVVVSTPKDQYPGVVQWDLGKAEEGGNFKQTGSLNNPPTSLRTALSKLKTRNELSGSKIPGYLDEMKQKWPRLVPQYTWSESREDPFDATDRGAEQVASTPANEEHKRKPEDMRVHYGLVASGNQVIKDDKLRDSLDQRYDGHVLCVEMEAAGLMNNFPCIVIRGICDYADSKKNKDWQEHAAAVAAAFAKELLQYVQSSSVEGERPVRDILRQENTAYTRAKLDRKEDADILKWLTPIDYGLQQSDYLGRRQPSTGNWLLESEKFLGWLDARNQTLFCPGIPGAGKTILTSIVVDFLNSEFGNDSEIGIAFIYCNFRRHNEQKIDDLLTSVLKQLTQSRSSLPEKLDSQLQKEITTGISEAVDGIAMETFRKQAQGSGEDQKDQVLAHAYEQAMVRINGQMLGMKKLAMEVLSWITCAKRQLTTSELQHALATKAGKSELDHGDLTRTGDMVSVCAGLVTVDEEGGIIRLVHYTTQEYLKQTRERWFRDAESVLMTTCVTYLSFFTFEAGFCNTDLEFEERLRSYPFYNYAAHNWGHHGPKDKTPNEVIRFLKNEAKVEASSQALMADEKYAYRREDEQHFKQLLREAI</sequence>
<dbReference type="Pfam" id="PF01048">
    <property type="entry name" value="PNP_UDP_1"/>
    <property type="match status" value="1"/>
</dbReference>
<dbReference type="GO" id="GO:0009116">
    <property type="term" value="P:nucleoside metabolic process"/>
    <property type="evidence" value="ECO:0007669"/>
    <property type="project" value="InterPro"/>
</dbReference>
<evidence type="ECO:0000313" key="7">
    <source>
        <dbReference type="Proteomes" id="UP000722485"/>
    </source>
</evidence>
<dbReference type="SUPFAM" id="SSF53167">
    <property type="entry name" value="Purine and uridine phosphorylases"/>
    <property type="match status" value="1"/>
</dbReference>
<dbReference type="GO" id="GO:0003824">
    <property type="term" value="F:catalytic activity"/>
    <property type="evidence" value="ECO:0007669"/>
    <property type="project" value="InterPro"/>
</dbReference>
<evidence type="ECO:0000259" key="5">
    <source>
        <dbReference type="Pfam" id="PF24883"/>
    </source>
</evidence>
<name>A0A9P5L2V3_9HYPO</name>
<evidence type="ECO:0000256" key="2">
    <source>
        <dbReference type="SAM" id="MobiDB-lite"/>
    </source>
</evidence>
<feature type="domain" description="GPI inositol-deacylase winged helix" evidence="4">
    <location>
        <begin position="512"/>
        <end position="591"/>
    </location>
</feature>
<reference evidence="6" key="1">
    <citation type="submission" date="2020-03" db="EMBL/GenBank/DDBJ databases">
        <title>Draft Genome Sequence of Cylindrodendrum hubeiense.</title>
        <authorList>
            <person name="Buettner E."/>
            <person name="Kellner H."/>
        </authorList>
    </citation>
    <scope>NUCLEOTIDE SEQUENCE</scope>
    <source>
        <strain evidence="6">IHI 201604</strain>
    </source>
</reference>
<keyword evidence="7" id="KW-1185">Reference proteome</keyword>
<keyword evidence="1" id="KW-0677">Repeat</keyword>
<gene>
    <name evidence="6" type="ORF">G7Z17_g12712</name>
</gene>
<evidence type="ECO:0000256" key="1">
    <source>
        <dbReference type="ARBA" id="ARBA00022737"/>
    </source>
</evidence>
<dbReference type="InterPro" id="IPR053137">
    <property type="entry name" value="NLR-like"/>
</dbReference>
<dbReference type="Pfam" id="PF24883">
    <property type="entry name" value="NPHP3_N"/>
    <property type="match status" value="1"/>
</dbReference>
<evidence type="ECO:0000259" key="3">
    <source>
        <dbReference type="Pfam" id="PF01048"/>
    </source>
</evidence>
<dbReference type="InterPro" id="IPR035994">
    <property type="entry name" value="Nucleoside_phosphorylase_sf"/>
</dbReference>
<feature type="domain" description="Nucleoside phosphorylase" evidence="3">
    <location>
        <begin position="17"/>
        <end position="303"/>
    </location>
</feature>
<dbReference type="AlphaFoldDB" id="A0A9P5L2V3"/>
<comment type="caution">
    <text evidence="6">The sequence shown here is derived from an EMBL/GenBank/DDBJ whole genome shotgun (WGS) entry which is preliminary data.</text>
</comment>
<dbReference type="Proteomes" id="UP000722485">
    <property type="component" value="Unassembled WGS sequence"/>
</dbReference>
<feature type="compositionally biased region" description="Basic and acidic residues" evidence="2">
    <location>
        <begin position="191"/>
        <end position="203"/>
    </location>
</feature>
<evidence type="ECO:0008006" key="8">
    <source>
        <dbReference type="Google" id="ProtNLM"/>
    </source>
</evidence>